<organism evidence="2 3">
    <name type="scientific">Pseudonocardia kunmingensis</name>
    <dbReference type="NCBI Taxonomy" id="630975"/>
    <lineage>
        <taxon>Bacteria</taxon>
        <taxon>Bacillati</taxon>
        <taxon>Actinomycetota</taxon>
        <taxon>Actinomycetes</taxon>
        <taxon>Pseudonocardiales</taxon>
        <taxon>Pseudonocardiaceae</taxon>
        <taxon>Pseudonocardia</taxon>
    </lineage>
</organism>
<dbReference type="SUPFAM" id="SSF52096">
    <property type="entry name" value="ClpP/crotonase"/>
    <property type="match status" value="1"/>
</dbReference>
<dbReference type="GO" id="GO:0003824">
    <property type="term" value="F:catalytic activity"/>
    <property type="evidence" value="ECO:0007669"/>
    <property type="project" value="UniProtKB-ARBA"/>
</dbReference>
<dbReference type="PANTHER" id="PTHR43802:SF1">
    <property type="entry name" value="IP11341P-RELATED"/>
    <property type="match status" value="1"/>
</dbReference>
<protein>
    <submittedName>
        <fullName evidence="2">Enoyl-CoA hydratase</fullName>
    </submittedName>
</protein>
<dbReference type="EMBL" id="VFPA01000002">
    <property type="protein sequence ID" value="TQM11325.1"/>
    <property type="molecule type" value="Genomic_DNA"/>
</dbReference>
<dbReference type="RefSeq" id="WP_170231406.1">
    <property type="nucleotide sequence ID" value="NZ_VFPA01000002.1"/>
</dbReference>
<evidence type="ECO:0000256" key="1">
    <source>
        <dbReference type="ARBA" id="ARBA00005254"/>
    </source>
</evidence>
<dbReference type="CDD" id="cd06558">
    <property type="entry name" value="crotonase-like"/>
    <property type="match status" value="1"/>
</dbReference>
<accession>A0A543DPU1</accession>
<comment type="caution">
    <text evidence="2">The sequence shown here is derived from an EMBL/GenBank/DDBJ whole genome shotgun (WGS) entry which is preliminary data.</text>
</comment>
<dbReference type="InterPro" id="IPR029045">
    <property type="entry name" value="ClpP/crotonase-like_dom_sf"/>
</dbReference>
<name>A0A543DPU1_9PSEU</name>
<sequence>MIVFDEDAPNGAEASQSVVSNTEAGIASITLNRPHRLNAFTAEMRERYLAALAAADRDPAVRAIVVTGAGRAFSAGADLAALDGLDAATLRQREAEQEFAFDMAMRLRTPLVAAVNGPAAGIGMAHALFADVRLASDTATFTTAFARLGLTAEGGIAWLLARQVGTGSALDLLYSSRTVDSAEALRIGLVQRVVPAADLGDVARAYAADLVAGTSAWSLAQMREQVYSSWSQTWDDAYATSRELVFESLDRPEFADRLARRRAPG</sequence>
<gene>
    <name evidence="2" type="ORF">FB558_3884</name>
</gene>
<proteinExistence type="inferred from homology"/>
<comment type="similarity">
    <text evidence="1">Belongs to the enoyl-CoA hydratase/isomerase family.</text>
</comment>
<reference evidence="2 3" key="1">
    <citation type="submission" date="2019-06" db="EMBL/GenBank/DDBJ databases">
        <title>Sequencing the genomes of 1000 actinobacteria strains.</title>
        <authorList>
            <person name="Klenk H.-P."/>
        </authorList>
    </citation>
    <scope>NUCLEOTIDE SEQUENCE [LARGE SCALE GENOMIC DNA]</scope>
    <source>
        <strain evidence="2 3">DSM 45301</strain>
    </source>
</reference>
<dbReference type="PANTHER" id="PTHR43802">
    <property type="entry name" value="ENOYL-COA HYDRATASE"/>
    <property type="match status" value="1"/>
</dbReference>
<dbReference type="Proteomes" id="UP000315677">
    <property type="component" value="Unassembled WGS sequence"/>
</dbReference>
<dbReference type="Gene3D" id="3.90.226.10">
    <property type="entry name" value="2-enoyl-CoA Hydratase, Chain A, domain 1"/>
    <property type="match status" value="1"/>
</dbReference>
<dbReference type="InterPro" id="IPR001753">
    <property type="entry name" value="Enoyl-CoA_hydra/iso"/>
</dbReference>
<keyword evidence="3" id="KW-1185">Reference proteome</keyword>
<dbReference type="AlphaFoldDB" id="A0A543DPU1"/>
<dbReference type="Pfam" id="PF00378">
    <property type="entry name" value="ECH_1"/>
    <property type="match status" value="1"/>
</dbReference>
<evidence type="ECO:0000313" key="2">
    <source>
        <dbReference type="EMBL" id="TQM11325.1"/>
    </source>
</evidence>
<evidence type="ECO:0000313" key="3">
    <source>
        <dbReference type="Proteomes" id="UP000315677"/>
    </source>
</evidence>